<dbReference type="RefSeq" id="WP_259095566.1">
    <property type="nucleotide sequence ID" value="NZ_CP130454.1"/>
</dbReference>
<feature type="chain" id="PRO_5046939943" evidence="5">
    <location>
        <begin position="21"/>
        <end position="590"/>
    </location>
</feature>
<proteinExistence type="predicted"/>
<dbReference type="PANTHER" id="PTHR12815">
    <property type="entry name" value="SORTING AND ASSEMBLY MACHINERY SAMM50 PROTEIN FAMILY MEMBER"/>
    <property type="match status" value="1"/>
</dbReference>
<dbReference type="InterPro" id="IPR039910">
    <property type="entry name" value="D15-like"/>
</dbReference>
<gene>
    <name evidence="7" type="ORF">M2350_001701</name>
</gene>
<dbReference type="Proteomes" id="UP001204798">
    <property type="component" value="Unassembled WGS sequence"/>
</dbReference>
<evidence type="ECO:0000256" key="1">
    <source>
        <dbReference type="ARBA" id="ARBA00004370"/>
    </source>
</evidence>
<keyword evidence="2" id="KW-1134">Transmembrane beta strand</keyword>
<keyword evidence="5" id="KW-0732">Signal</keyword>
<accession>A0ABT2EQU0</accession>
<dbReference type="Gene3D" id="2.40.160.50">
    <property type="entry name" value="membrane protein fhac: a member of the omp85/tpsb transporter family"/>
    <property type="match status" value="1"/>
</dbReference>
<evidence type="ECO:0000256" key="4">
    <source>
        <dbReference type="ARBA" id="ARBA00023136"/>
    </source>
</evidence>
<dbReference type="PROSITE" id="PS51779">
    <property type="entry name" value="POTRA"/>
    <property type="match status" value="1"/>
</dbReference>
<reference evidence="7 8" key="1">
    <citation type="submission" date="2022-08" db="EMBL/GenBank/DDBJ databases">
        <title>Bacterial and archaeal communities from various locations to study Microbial Dark Matter (Phase II).</title>
        <authorList>
            <person name="Stepanauskas R."/>
        </authorList>
    </citation>
    <scope>NUCLEOTIDE SEQUENCE [LARGE SCALE GENOMIC DNA]</scope>
    <source>
        <strain evidence="7 8">PD1</strain>
    </source>
</reference>
<keyword evidence="3" id="KW-0812">Transmembrane</keyword>
<dbReference type="PANTHER" id="PTHR12815:SF18">
    <property type="entry name" value="SORTING AND ASSEMBLY MACHINERY COMPONENT 50 HOMOLOG"/>
    <property type="match status" value="1"/>
</dbReference>
<protein>
    <submittedName>
        <fullName evidence="7">Outer membrane protein insertion porin family</fullName>
    </submittedName>
</protein>
<comment type="subcellular location">
    <subcellularLocation>
        <location evidence="1">Membrane</location>
    </subcellularLocation>
</comment>
<name>A0ABT2EQU0_9BACT</name>
<evidence type="ECO:0000256" key="2">
    <source>
        <dbReference type="ARBA" id="ARBA00022452"/>
    </source>
</evidence>
<keyword evidence="4" id="KW-0472">Membrane</keyword>
<dbReference type="EMBL" id="JANUCP010000003">
    <property type="protein sequence ID" value="MCS3919288.1"/>
    <property type="molecule type" value="Genomic_DNA"/>
</dbReference>
<feature type="signal peptide" evidence="5">
    <location>
        <begin position="1"/>
        <end position="20"/>
    </location>
</feature>
<dbReference type="Pfam" id="PF01103">
    <property type="entry name" value="Omp85"/>
    <property type="match status" value="1"/>
</dbReference>
<dbReference type="InterPro" id="IPR000184">
    <property type="entry name" value="Bac_surfAg_D15"/>
</dbReference>
<evidence type="ECO:0000259" key="6">
    <source>
        <dbReference type="PROSITE" id="PS51779"/>
    </source>
</evidence>
<comment type="caution">
    <text evidence="7">The sequence shown here is derived from an EMBL/GenBank/DDBJ whole genome shotgun (WGS) entry which is preliminary data.</text>
</comment>
<dbReference type="InterPro" id="IPR010827">
    <property type="entry name" value="BamA/TamA_POTRA"/>
</dbReference>
<evidence type="ECO:0000313" key="8">
    <source>
        <dbReference type="Proteomes" id="UP001204798"/>
    </source>
</evidence>
<evidence type="ECO:0000256" key="5">
    <source>
        <dbReference type="SAM" id="SignalP"/>
    </source>
</evidence>
<dbReference type="Gene3D" id="3.10.20.310">
    <property type="entry name" value="membrane protein fhac"/>
    <property type="match status" value="3"/>
</dbReference>
<dbReference type="InterPro" id="IPR034746">
    <property type="entry name" value="POTRA"/>
</dbReference>
<keyword evidence="8" id="KW-1185">Reference proteome</keyword>
<feature type="domain" description="POTRA" evidence="6">
    <location>
        <begin position="100"/>
        <end position="173"/>
    </location>
</feature>
<dbReference type="Pfam" id="PF07244">
    <property type="entry name" value="POTRA"/>
    <property type="match status" value="3"/>
</dbReference>
<sequence length="590" mass="67135">MVRWMLIVPTLLLFPALSLAQEVEGREVAEIRVEGNKEVPTESILMVMDTKPGMPFSMARLRNDLKAIYDMGFFAQEPVALPMLTPEGRIVLVIRVFENPVVKDIVFKGNTAISSEKLKAVMQTQPGKILNLHALRRDLQRIQDLYIANGYLAQPLAPDITEDGTIVIPIQELKVVSVKVDLGQKPKTKEKIVWRELKLRPGQIYNQRVIEEDRRRLFLLDIFEEVIVDWRDVEDPKTGELGVEVTYKLKEKKTGLANIGLGYSSRDEIVGFAAVQDTNFRGLGQHLRLMVEFFDRKGFDFYYYRPWIDNKRTGFAINIFDRSFYREPTTALVLGGGQGTLTEDLLFSEIRRGVRLSLRRPQGDYLWHELKLRTERVYFQQRRIVGGTIEQVGGKADQGWVTGIAYSRLLDTRDFPFDPSKGTYFEGELELAPKLFGGSRSFAKLLLDWRRYIPQGKNTVFATRLLLGTAIGSVPIFENFFVGGAETLRGYTIDRFVGRNMVVFNAELRRRFRKELQGVLFLDIGDAFGGPNSLDLKAAQAGEPKRRNALRLKVGYGFGVRFVTPFGLLRFDFGFGEEGSRTHFSVGSAF</sequence>
<organism evidence="7 8">
    <name type="scientific">Candidatus Fervidibacter sacchari</name>
    <dbReference type="NCBI Taxonomy" id="1448929"/>
    <lineage>
        <taxon>Bacteria</taxon>
        <taxon>Candidatus Fervidibacterota</taxon>
        <taxon>Candidatus Fervidibacter</taxon>
    </lineage>
</organism>
<evidence type="ECO:0000256" key="3">
    <source>
        <dbReference type="ARBA" id="ARBA00022692"/>
    </source>
</evidence>
<evidence type="ECO:0000313" key="7">
    <source>
        <dbReference type="EMBL" id="MCS3919288.1"/>
    </source>
</evidence>